<dbReference type="PRINTS" id="PR00469">
    <property type="entry name" value="PNDRDTASEII"/>
</dbReference>
<name>K2RCQ8_METFP</name>
<dbReference type="AlphaFoldDB" id="K2RCQ8"/>
<keyword evidence="1" id="KW-0285">Flavoprotein</keyword>
<dbReference type="PANTHER" id="PTHR48105">
    <property type="entry name" value="THIOREDOXIN REDUCTASE 1-RELATED-RELATED"/>
    <property type="match status" value="1"/>
</dbReference>
<comment type="caution">
    <text evidence="7">The sequence shown here is derived from an EMBL/GenBank/DDBJ whole genome shotgun (WGS) entry which is preliminary data.</text>
</comment>
<dbReference type="PATRIC" id="fig|1204725.3.peg.825"/>
<keyword evidence="8" id="KW-1185">Reference proteome</keyword>
<dbReference type="GO" id="GO:0019430">
    <property type="term" value="P:removal of superoxide radicals"/>
    <property type="evidence" value="ECO:0007669"/>
    <property type="project" value="InterPro"/>
</dbReference>
<organism evidence="7 8">
    <name type="scientific">Methanobacterium formicicum (strain DSM 3637 / PP1)</name>
    <dbReference type="NCBI Taxonomy" id="1204725"/>
    <lineage>
        <taxon>Archaea</taxon>
        <taxon>Methanobacteriati</taxon>
        <taxon>Methanobacteriota</taxon>
        <taxon>Methanomada group</taxon>
        <taxon>Methanobacteria</taxon>
        <taxon>Methanobacteriales</taxon>
        <taxon>Methanobacteriaceae</taxon>
        <taxon>Methanobacterium</taxon>
    </lineage>
</organism>
<dbReference type="Gene3D" id="3.50.50.60">
    <property type="entry name" value="FAD/NAD(P)-binding domain"/>
    <property type="match status" value="2"/>
</dbReference>
<keyword evidence="3" id="KW-0560">Oxidoreductase</keyword>
<reference evidence="7 8" key="1">
    <citation type="journal article" date="2012" name="J. Bacteriol.">
        <title>Draft genome sequence of Methanobacterium formicicum DSM 3637, an archaebacterium isolated from the methane producer amoeba Pelomyxa palustris.</title>
        <authorList>
            <person name="Gutierrez G."/>
        </authorList>
    </citation>
    <scope>NUCLEOTIDE SEQUENCE [LARGE SCALE GENOMIC DNA]</scope>
    <source>
        <strain evidence="8">DSM 3637 / PP1</strain>
    </source>
</reference>
<evidence type="ECO:0000259" key="6">
    <source>
        <dbReference type="Pfam" id="PF07992"/>
    </source>
</evidence>
<dbReference type="PROSITE" id="PS00573">
    <property type="entry name" value="PYRIDINE_REDOX_2"/>
    <property type="match status" value="1"/>
</dbReference>
<protein>
    <submittedName>
        <fullName evidence="7">Thioredoxin reductase</fullName>
    </submittedName>
</protein>
<feature type="domain" description="FAD/NAD(P)-binding" evidence="6">
    <location>
        <begin position="4"/>
        <end position="290"/>
    </location>
</feature>
<evidence type="ECO:0000256" key="4">
    <source>
        <dbReference type="ARBA" id="ARBA00023157"/>
    </source>
</evidence>
<gene>
    <name evidence="7" type="ORF">A994_04115</name>
</gene>
<dbReference type="PRINTS" id="PR00368">
    <property type="entry name" value="FADPNR"/>
</dbReference>
<dbReference type="GO" id="GO:0004791">
    <property type="term" value="F:thioredoxin-disulfide reductase (NADPH) activity"/>
    <property type="evidence" value="ECO:0007669"/>
    <property type="project" value="InterPro"/>
</dbReference>
<accession>K2RCQ8</accession>
<dbReference type="Pfam" id="PF07992">
    <property type="entry name" value="Pyr_redox_2"/>
    <property type="match status" value="1"/>
</dbReference>
<evidence type="ECO:0000256" key="1">
    <source>
        <dbReference type="ARBA" id="ARBA00022630"/>
    </source>
</evidence>
<keyword evidence="5" id="KW-0676">Redox-active center</keyword>
<evidence type="ECO:0000256" key="5">
    <source>
        <dbReference type="ARBA" id="ARBA00023284"/>
    </source>
</evidence>
<dbReference type="InterPro" id="IPR008255">
    <property type="entry name" value="Pyr_nucl-diS_OxRdtase_2_AS"/>
</dbReference>
<dbReference type="RefSeq" id="WP_004030040.1">
    <property type="nucleotide sequence ID" value="NZ_AMPO01000003.1"/>
</dbReference>
<dbReference type="InterPro" id="IPR023753">
    <property type="entry name" value="FAD/NAD-binding_dom"/>
</dbReference>
<dbReference type="Proteomes" id="UP000007360">
    <property type="component" value="Unassembled WGS sequence"/>
</dbReference>
<keyword evidence="2" id="KW-0274">FAD</keyword>
<keyword evidence="4" id="KW-1015">Disulfide bond</keyword>
<evidence type="ECO:0000256" key="2">
    <source>
        <dbReference type="ARBA" id="ARBA00022827"/>
    </source>
</evidence>
<dbReference type="InterPro" id="IPR036188">
    <property type="entry name" value="FAD/NAD-bd_sf"/>
</dbReference>
<dbReference type="EMBL" id="AMPO01000003">
    <property type="protein sequence ID" value="EKF86109.1"/>
    <property type="molecule type" value="Genomic_DNA"/>
</dbReference>
<dbReference type="OrthoDB" id="27340at2157"/>
<evidence type="ECO:0000313" key="8">
    <source>
        <dbReference type="Proteomes" id="UP000007360"/>
    </source>
</evidence>
<evidence type="ECO:0000256" key="3">
    <source>
        <dbReference type="ARBA" id="ARBA00023002"/>
    </source>
</evidence>
<dbReference type="InterPro" id="IPR050097">
    <property type="entry name" value="Ferredoxin-NADP_redctase_2"/>
</dbReference>
<dbReference type="NCBIfam" id="TIGR01292">
    <property type="entry name" value="TRX_reduct"/>
    <property type="match status" value="1"/>
</dbReference>
<sequence>MEEYDLIIIGGGPAGLTAGIYAGRQGMNAVILERMTGAGSGYMVPIMENYPGFDVISGKELLEKMRKQVEKHIPIKNMEEVRKISKNDPSGILVTTTKGEYKAKAVMISTGSHHRRLNVPGEFEFLGRGVSYCATCDGPLFKGKNVIVVGGGNAAVQEAIYLKDLDCNVTIIHRRDQLRAEKYLQNKLKEHEIPVIWDSAVEEINGKQAVSSVSLINRKTQEKNDFPTDGVFIAVGEEPLNQVAITAGVELDKGGYIVTDKHQRTNIPGIYAAGDITGGIKQWVVACAEGAVAALIAFVEVTEESEISCKD</sequence>
<dbReference type="SUPFAM" id="SSF51905">
    <property type="entry name" value="FAD/NAD(P)-binding domain"/>
    <property type="match status" value="1"/>
</dbReference>
<dbReference type="InterPro" id="IPR005982">
    <property type="entry name" value="Thioredox_Rdtase"/>
</dbReference>
<proteinExistence type="predicted"/>
<dbReference type="GO" id="GO:0005737">
    <property type="term" value="C:cytoplasm"/>
    <property type="evidence" value="ECO:0007669"/>
    <property type="project" value="InterPro"/>
</dbReference>
<evidence type="ECO:0000313" key="7">
    <source>
        <dbReference type="EMBL" id="EKF86109.1"/>
    </source>
</evidence>